<feature type="chain" id="PRO_5034687981" description="Secreted protein" evidence="1">
    <location>
        <begin position="31"/>
        <end position="77"/>
    </location>
</feature>
<dbReference type="AlphaFoldDB" id="A0A8H6IC97"/>
<sequence>MGHRTRRFWMSSKACQYLLLVPILRMDSQSACHTSISVIDVLLSLGNRPSILRGTGRTKDAKLRRLWVCDVSHSSAI</sequence>
<reference evidence="2 3" key="1">
    <citation type="submission" date="2020-07" db="EMBL/GenBank/DDBJ databases">
        <title>Comparative genomics of pyrophilous fungi reveals a link between fire events and developmental genes.</title>
        <authorList>
            <consortium name="DOE Joint Genome Institute"/>
            <person name="Steindorff A.S."/>
            <person name="Carver A."/>
            <person name="Calhoun S."/>
            <person name="Stillman K."/>
            <person name="Liu H."/>
            <person name="Lipzen A."/>
            <person name="Pangilinan J."/>
            <person name="Labutti K."/>
            <person name="Bruns T.D."/>
            <person name="Grigoriev I.V."/>
        </authorList>
    </citation>
    <scope>NUCLEOTIDE SEQUENCE [LARGE SCALE GENOMIC DNA]</scope>
    <source>
        <strain evidence="2 3">CBS 144469</strain>
    </source>
</reference>
<evidence type="ECO:0000313" key="2">
    <source>
        <dbReference type="EMBL" id="KAF6762444.1"/>
    </source>
</evidence>
<evidence type="ECO:0000313" key="3">
    <source>
        <dbReference type="Proteomes" id="UP000521943"/>
    </source>
</evidence>
<keyword evidence="3" id="KW-1185">Reference proteome</keyword>
<feature type="signal peptide" evidence="1">
    <location>
        <begin position="1"/>
        <end position="30"/>
    </location>
</feature>
<keyword evidence="1" id="KW-0732">Signal</keyword>
<protein>
    <recommendedName>
        <fullName evidence="4">Secreted protein</fullName>
    </recommendedName>
</protein>
<evidence type="ECO:0008006" key="4">
    <source>
        <dbReference type="Google" id="ProtNLM"/>
    </source>
</evidence>
<proteinExistence type="predicted"/>
<gene>
    <name evidence="2" type="ORF">DFP72DRAFT_875958</name>
</gene>
<comment type="caution">
    <text evidence="2">The sequence shown here is derived from an EMBL/GenBank/DDBJ whole genome shotgun (WGS) entry which is preliminary data.</text>
</comment>
<dbReference type="Proteomes" id="UP000521943">
    <property type="component" value="Unassembled WGS sequence"/>
</dbReference>
<organism evidence="2 3">
    <name type="scientific">Ephemerocybe angulata</name>
    <dbReference type="NCBI Taxonomy" id="980116"/>
    <lineage>
        <taxon>Eukaryota</taxon>
        <taxon>Fungi</taxon>
        <taxon>Dikarya</taxon>
        <taxon>Basidiomycota</taxon>
        <taxon>Agaricomycotina</taxon>
        <taxon>Agaricomycetes</taxon>
        <taxon>Agaricomycetidae</taxon>
        <taxon>Agaricales</taxon>
        <taxon>Agaricineae</taxon>
        <taxon>Psathyrellaceae</taxon>
        <taxon>Ephemerocybe</taxon>
    </lineage>
</organism>
<dbReference type="EMBL" id="JACGCI010000007">
    <property type="protein sequence ID" value="KAF6762444.1"/>
    <property type="molecule type" value="Genomic_DNA"/>
</dbReference>
<evidence type="ECO:0000256" key="1">
    <source>
        <dbReference type="SAM" id="SignalP"/>
    </source>
</evidence>
<accession>A0A8H6IC97</accession>
<name>A0A8H6IC97_9AGAR</name>